<reference evidence="1 2" key="2">
    <citation type="journal article" date="2020" name="Microbiol. Resour. Announc.">
        <title>Antarctic desert soil bacteria exhibit high novel natural product potential, evaluated through long-read genome sequencing and comparative genomics.</title>
        <authorList>
            <person name="Benaud N."/>
            <person name="Edwards R.J."/>
            <person name="Amos T.G."/>
            <person name="D'Agostino P.M."/>
            <person name="Gutierrez-Chavez C."/>
            <person name="Montgomery K."/>
            <person name="Nicetic I."/>
            <person name="Ferrari B.C."/>
        </authorList>
    </citation>
    <scope>NUCLEOTIDE SEQUENCE [LARGE SCALE GENOMIC DNA]</scope>
    <source>
        <strain evidence="1 2">SPB151</strain>
    </source>
</reference>
<evidence type="ECO:0000313" key="1">
    <source>
        <dbReference type="EMBL" id="QNE21784.1"/>
    </source>
</evidence>
<gene>
    <name evidence="1" type="ORF">F1D05_32515</name>
</gene>
<dbReference type="AlphaFoldDB" id="A0A7G6X6B9"/>
<keyword evidence="2" id="KW-1185">Reference proteome</keyword>
<name>A0A7G6X6B9_9ACTN</name>
<evidence type="ECO:0000313" key="2">
    <source>
        <dbReference type="Proteomes" id="UP000515563"/>
    </source>
</evidence>
<dbReference type="EMBL" id="CP043661">
    <property type="protein sequence ID" value="QNE21784.1"/>
    <property type="molecule type" value="Genomic_DNA"/>
</dbReference>
<protein>
    <submittedName>
        <fullName evidence="1">DUF3396 domain-containing protein</fullName>
    </submittedName>
</protein>
<organism evidence="1 2">
    <name type="scientific">Kribbella qitaiheensis</name>
    <dbReference type="NCBI Taxonomy" id="1544730"/>
    <lineage>
        <taxon>Bacteria</taxon>
        <taxon>Bacillati</taxon>
        <taxon>Actinomycetota</taxon>
        <taxon>Actinomycetes</taxon>
        <taxon>Propionibacteriales</taxon>
        <taxon>Kribbellaceae</taxon>
        <taxon>Kribbella</taxon>
    </lineage>
</organism>
<proteinExistence type="predicted"/>
<reference evidence="2" key="1">
    <citation type="submission" date="2019-09" db="EMBL/GenBank/DDBJ databases">
        <title>Antimicrobial potential of Antarctic Bacteria.</title>
        <authorList>
            <person name="Benaud N."/>
            <person name="Edwards R.J."/>
            <person name="Ferrari B.C."/>
        </authorList>
    </citation>
    <scope>NUCLEOTIDE SEQUENCE [LARGE SCALE GENOMIC DNA]</scope>
    <source>
        <strain evidence="2">SPB151</strain>
    </source>
</reference>
<accession>A0A7G6X6B9</accession>
<dbReference type="RefSeq" id="WP_185444190.1">
    <property type="nucleotide sequence ID" value="NZ_CP043661.1"/>
</dbReference>
<dbReference type="KEGG" id="kqi:F1D05_32515"/>
<sequence>MMFTVGATYRALREGVVPAVSQRVLTEFVADFAEFASATFANVATDNDSGRTALETFLPRQRGVGMAESPVRVRGYSWFTVIPPEAVRQLGGVPGLEASGAFAEVRLLRYGGVMLRATELLEQYDDEAMGRVFHVLAPVLPPGRPRKLPSYGSQTLTRLVYEDGADRSRE</sequence>
<dbReference type="Proteomes" id="UP000515563">
    <property type="component" value="Chromosome"/>
</dbReference>